<dbReference type="AlphaFoldDB" id="A0AAW2H7W0"/>
<comment type="catalytic activity">
    <reaction evidence="10">
        <text>2 acetyl-CoA = acetoacetyl-CoA + CoA</text>
        <dbReference type="Rhea" id="RHEA:21036"/>
        <dbReference type="ChEBI" id="CHEBI:57286"/>
        <dbReference type="ChEBI" id="CHEBI:57287"/>
        <dbReference type="ChEBI" id="CHEBI:57288"/>
        <dbReference type="EC" id="2.3.1.9"/>
    </reaction>
    <physiologicalReaction direction="right-to-left" evidence="10">
        <dbReference type="Rhea" id="RHEA:21038"/>
    </physiologicalReaction>
</comment>
<dbReference type="GO" id="GO:0006635">
    <property type="term" value="P:fatty acid beta-oxidation"/>
    <property type="evidence" value="ECO:0007669"/>
    <property type="project" value="TreeGrafter"/>
</dbReference>
<evidence type="ECO:0000256" key="8">
    <source>
        <dbReference type="ARBA" id="ARBA00023315"/>
    </source>
</evidence>
<keyword evidence="5" id="KW-0276">Fatty acid metabolism</keyword>
<comment type="catalytic activity">
    <reaction evidence="13">
        <text>an acyl-CoA + acetyl-CoA = a 3-oxoacyl-CoA + CoA</text>
        <dbReference type="Rhea" id="RHEA:21564"/>
        <dbReference type="ChEBI" id="CHEBI:57287"/>
        <dbReference type="ChEBI" id="CHEBI:57288"/>
        <dbReference type="ChEBI" id="CHEBI:58342"/>
        <dbReference type="ChEBI" id="CHEBI:90726"/>
        <dbReference type="EC" id="2.3.1.16"/>
    </reaction>
    <physiologicalReaction direction="right-to-left" evidence="13">
        <dbReference type="Rhea" id="RHEA:21566"/>
    </physiologicalReaction>
</comment>
<dbReference type="Pfam" id="PF00108">
    <property type="entry name" value="Thiolase_N"/>
    <property type="match status" value="1"/>
</dbReference>
<evidence type="ECO:0000256" key="13">
    <source>
        <dbReference type="ARBA" id="ARBA00049178"/>
    </source>
</evidence>
<dbReference type="InterPro" id="IPR020615">
    <property type="entry name" value="Thiolase_acyl_enz_int_AS"/>
</dbReference>
<comment type="catalytic activity">
    <reaction evidence="12">
        <text>hexanoyl-CoA + acetyl-CoA = 3-oxooctanoyl-CoA + CoA</text>
        <dbReference type="Rhea" id="RHEA:31203"/>
        <dbReference type="ChEBI" id="CHEBI:57287"/>
        <dbReference type="ChEBI" id="CHEBI:57288"/>
        <dbReference type="ChEBI" id="CHEBI:62619"/>
        <dbReference type="ChEBI" id="CHEBI:62620"/>
    </reaction>
    <physiologicalReaction direction="right-to-left" evidence="12">
        <dbReference type="Rhea" id="RHEA:31205"/>
    </physiologicalReaction>
</comment>
<evidence type="ECO:0000256" key="3">
    <source>
        <dbReference type="ARBA" id="ARBA00010982"/>
    </source>
</evidence>
<comment type="subcellular location">
    <subcellularLocation>
        <location evidence="1">Peroxisome</location>
    </subcellularLocation>
</comment>
<dbReference type="InterPro" id="IPR050215">
    <property type="entry name" value="Thiolase-like_sf_Thiolase"/>
</dbReference>
<dbReference type="PIRSF" id="PIRSF000429">
    <property type="entry name" value="Ac-CoA_Ac_transf"/>
    <property type="match status" value="1"/>
</dbReference>
<dbReference type="GO" id="GO:0003985">
    <property type="term" value="F:acetyl-CoA C-acetyltransferase activity"/>
    <property type="evidence" value="ECO:0007669"/>
    <property type="project" value="UniProtKB-EC"/>
</dbReference>
<evidence type="ECO:0000256" key="12">
    <source>
        <dbReference type="ARBA" id="ARBA00048001"/>
    </source>
</evidence>
<accession>A0AAW2H7W0</accession>
<comment type="catalytic activity">
    <reaction evidence="11">
        <text>tetradecanoyl-CoA + acetyl-CoA = 3-oxohexadecanoyl-CoA + CoA</text>
        <dbReference type="Rhea" id="RHEA:18161"/>
        <dbReference type="ChEBI" id="CHEBI:57287"/>
        <dbReference type="ChEBI" id="CHEBI:57288"/>
        <dbReference type="ChEBI" id="CHEBI:57349"/>
        <dbReference type="ChEBI" id="CHEBI:57385"/>
        <dbReference type="EC" id="2.3.1.155"/>
    </reaction>
    <physiologicalReaction direction="right-to-left" evidence="11">
        <dbReference type="Rhea" id="RHEA:18163"/>
    </physiologicalReaction>
</comment>
<keyword evidence="8 15" id="KW-0012">Acyltransferase</keyword>
<keyword evidence="4 15" id="KW-0808">Transferase</keyword>
<name>A0AAW2H7W0_9NEOP</name>
<evidence type="ECO:0000256" key="11">
    <source>
        <dbReference type="ARBA" id="ARBA00047485"/>
    </source>
</evidence>
<feature type="domain" description="Thiolase N-terminal" evidence="16">
    <location>
        <begin position="10"/>
        <end position="252"/>
    </location>
</feature>
<dbReference type="EMBL" id="JARGDH010000006">
    <property type="protein sequence ID" value="KAL0265813.1"/>
    <property type="molecule type" value="Genomic_DNA"/>
</dbReference>
<evidence type="ECO:0000256" key="5">
    <source>
        <dbReference type="ARBA" id="ARBA00022832"/>
    </source>
</evidence>
<sequence length="352" mass="37505">MASGQNTDAVVVAYGRTPIGKASRGSFRNLTSDALLSPVIKTVLQRAHTGPETVEECVFGNALSPSGGFMETRMAALECGIPVDTPLMVVNRWCGSGLDALDNVASKIRSGRISVGLAGGFELMSRNTMPLEPCIEADSLRSEHARRCLMTMGETSEELAMRFGISRDDSDRYACQSQERALHATESGEWDGEIVPVRTEGDVVCRDDGVRRSDMATLSRLKPVFREGGISTAGNSSQLSDAAAAVLLMSREKAAALGVPVLGTFVDFVCVGCDPSVMGIGPSVAIPRLLRRNNLTAGDVDVFEINEAFASQTLYCIRALGIPESKRRDLRVGVVSLCVGTGMGVAALIRRD</sequence>
<evidence type="ECO:0000256" key="15">
    <source>
        <dbReference type="RuleBase" id="RU003557"/>
    </source>
</evidence>
<dbReference type="GO" id="GO:0005777">
    <property type="term" value="C:peroxisome"/>
    <property type="evidence" value="ECO:0007669"/>
    <property type="project" value="UniProtKB-SubCell"/>
</dbReference>
<proteinExistence type="inferred from homology"/>
<evidence type="ECO:0000256" key="1">
    <source>
        <dbReference type="ARBA" id="ARBA00004275"/>
    </source>
</evidence>
<keyword evidence="7" id="KW-0576">Peroxisome</keyword>
<evidence type="ECO:0000256" key="6">
    <source>
        <dbReference type="ARBA" id="ARBA00023098"/>
    </source>
</evidence>
<dbReference type="SUPFAM" id="SSF53901">
    <property type="entry name" value="Thiolase-like"/>
    <property type="match status" value="2"/>
</dbReference>
<dbReference type="InterPro" id="IPR020616">
    <property type="entry name" value="Thiolase_N"/>
</dbReference>
<gene>
    <name evidence="18" type="ORF">PYX00_011528</name>
</gene>
<dbReference type="Pfam" id="PF02803">
    <property type="entry name" value="Thiolase_C"/>
    <property type="match status" value="1"/>
</dbReference>
<dbReference type="InterPro" id="IPR002155">
    <property type="entry name" value="Thiolase"/>
</dbReference>
<evidence type="ECO:0000256" key="10">
    <source>
        <dbReference type="ARBA" id="ARBA00037000"/>
    </source>
</evidence>
<dbReference type="CDD" id="cd00751">
    <property type="entry name" value="thiolase"/>
    <property type="match status" value="1"/>
</dbReference>
<dbReference type="Gene3D" id="3.40.47.10">
    <property type="match status" value="1"/>
</dbReference>
<dbReference type="NCBIfam" id="TIGR01930">
    <property type="entry name" value="AcCoA-C-Actrans"/>
    <property type="match status" value="1"/>
</dbReference>
<dbReference type="PANTHER" id="PTHR43853">
    <property type="entry name" value="3-KETOACYL-COA THIOLASE, PEROXISOMAL"/>
    <property type="match status" value="1"/>
</dbReference>
<reference evidence="18" key="1">
    <citation type="journal article" date="2024" name="Gigascience">
        <title>Chromosome-level genome of the poultry shaft louse Menopon gallinae provides insight into the host-switching and adaptive evolution of parasitic lice.</title>
        <authorList>
            <person name="Xu Y."/>
            <person name="Ma L."/>
            <person name="Liu S."/>
            <person name="Liang Y."/>
            <person name="Liu Q."/>
            <person name="He Z."/>
            <person name="Tian L."/>
            <person name="Duan Y."/>
            <person name="Cai W."/>
            <person name="Li H."/>
            <person name="Song F."/>
        </authorList>
    </citation>
    <scope>NUCLEOTIDE SEQUENCE</scope>
    <source>
        <strain evidence="18">Cailab_2023a</strain>
    </source>
</reference>
<dbReference type="GO" id="GO:0050633">
    <property type="term" value="F:acetyl-CoA C-myristoyltransferase activity"/>
    <property type="evidence" value="ECO:0007669"/>
    <property type="project" value="UniProtKB-EC"/>
</dbReference>
<comment type="catalytic activity">
    <reaction evidence="14">
        <text>3-oxohexadecanedioyl-CoA + CoA = tetradecanedioyl-CoA + acetyl-CoA</text>
        <dbReference type="Rhea" id="RHEA:40343"/>
        <dbReference type="ChEBI" id="CHEBI:57287"/>
        <dbReference type="ChEBI" id="CHEBI:57288"/>
        <dbReference type="ChEBI" id="CHEBI:77081"/>
        <dbReference type="ChEBI" id="CHEBI:77084"/>
    </reaction>
    <physiologicalReaction direction="left-to-right" evidence="14">
        <dbReference type="Rhea" id="RHEA:40344"/>
    </physiologicalReaction>
</comment>
<evidence type="ECO:0000256" key="7">
    <source>
        <dbReference type="ARBA" id="ARBA00023140"/>
    </source>
</evidence>
<evidence type="ECO:0000259" key="16">
    <source>
        <dbReference type="Pfam" id="PF00108"/>
    </source>
</evidence>
<dbReference type="InterPro" id="IPR020610">
    <property type="entry name" value="Thiolase_AS"/>
</dbReference>
<organism evidence="18">
    <name type="scientific">Menopon gallinae</name>
    <name type="common">poultry shaft louse</name>
    <dbReference type="NCBI Taxonomy" id="328185"/>
    <lineage>
        <taxon>Eukaryota</taxon>
        <taxon>Metazoa</taxon>
        <taxon>Ecdysozoa</taxon>
        <taxon>Arthropoda</taxon>
        <taxon>Hexapoda</taxon>
        <taxon>Insecta</taxon>
        <taxon>Pterygota</taxon>
        <taxon>Neoptera</taxon>
        <taxon>Paraneoptera</taxon>
        <taxon>Psocodea</taxon>
        <taxon>Troctomorpha</taxon>
        <taxon>Phthiraptera</taxon>
        <taxon>Amblycera</taxon>
        <taxon>Menoponidae</taxon>
        <taxon>Menopon</taxon>
    </lineage>
</organism>
<keyword evidence="6" id="KW-0443">Lipid metabolism</keyword>
<evidence type="ECO:0000256" key="14">
    <source>
        <dbReference type="ARBA" id="ARBA00049306"/>
    </source>
</evidence>
<evidence type="ECO:0000313" key="18">
    <source>
        <dbReference type="EMBL" id="KAL0265813.1"/>
    </source>
</evidence>
<dbReference type="PROSITE" id="PS00099">
    <property type="entry name" value="THIOLASE_3"/>
    <property type="match status" value="1"/>
</dbReference>
<dbReference type="InterPro" id="IPR016039">
    <property type="entry name" value="Thiolase-like"/>
</dbReference>
<feature type="domain" description="Thiolase C-terminal" evidence="17">
    <location>
        <begin position="261"/>
        <end position="326"/>
    </location>
</feature>
<comment type="pathway">
    <text evidence="2">Lipid metabolism.</text>
</comment>
<comment type="catalytic activity">
    <reaction evidence="9">
        <text>3-oxo-(6Z,9Z,12Z,15Z,18Z,21Z)-tetracosahexaenoyl-CoA + CoA = (4Z,7Z,10Z,13Z,16Z,19Z)-docosahexaenoyl-CoA + acetyl-CoA</text>
        <dbReference type="Rhea" id="RHEA:39131"/>
        <dbReference type="ChEBI" id="CHEBI:57287"/>
        <dbReference type="ChEBI" id="CHEBI:57288"/>
        <dbReference type="ChEBI" id="CHEBI:74298"/>
        <dbReference type="ChEBI" id="CHEBI:74304"/>
    </reaction>
    <physiologicalReaction direction="left-to-right" evidence="9">
        <dbReference type="Rhea" id="RHEA:39132"/>
    </physiologicalReaction>
</comment>
<comment type="caution">
    <text evidence="18">The sequence shown here is derived from an EMBL/GenBank/DDBJ whole genome shotgun (WGS) entry which is preliminary data.</text>
</comment>
<evidence type="ECO:0000256" key="4">
    <source>
        <dbReference type="ARBA" id="ARBA00022679"/>
    </source>
</evidence>
<protein>
    <submittedName>
        <fullName evidence="18">Uncharacterized protein</fullName>
    </submittedName>
</protein>
<evidence type="ECO:0000256" key="2">
    <source>
        <dbReference type="ARBA" id="ARBA00005189"/>
    </source>
</evidence>
<dbReference type="PANTHER" id="PTHR43853:SF8">
    <property type="entry name" value="3-KETOACYL-COA THIOLASE, PEROXISOMAL"/>
    <property type="match status" value="1"/>
</dbReference>
<evidence type="ECO:0000259" key="17">
    <source>
        <dbReference type="Pfam" id="PF02803"/>
    </source>
</evidence>
<evidence type="ECO:0000256" key="9">
    <source>
        <dbReference type="ARBA" id="ARBA00036770"/>
    </source>
</evidence>
<dbReference type="GO" id="GO:0010124">
    <property type="term" value="P:phenylacetate catabolic process"/>
    <property type="evidence" value="ECO:0007669"/>
    <property type="project" value="TreeGrafter"/>
</dbReference>
<dbReference type="InterPro" id="IPR020617">
    <property type="entry name" value="Thiolase_C"/>
</dbReference>
<comment type="similarity">
    <text evidence="3 15">Belongs to the thiolase-like superfamily. Thiolase family.</text>
</comment>
<dbReference type="PROSITE" id="PS00098">
    <property type="entry name" value="THIOLASE_1"/>
    <property type="match status" value="1"/>
</dbReference>